<evidence type="ECO:0000313" key="3">
    <source>
        <dbReference type="Proteomes" id="UP000008631"/>
    </source>
</evidence>
<name>E8R400_ISOPI</name>
<sequence>MRTGSLRPRSDPIRSPDDRGLPADWAGKAEGQRDAQSALTIKKTVVFWRFRFRVG</sequence>
<feature type="compositionally biased region" description="Basic and acidic residues" evidence="1">
    <location>
        <begin position="8"/>
        <end position="21"/>
    </location>
</feature>
<dbReference type="KEGG" id="ipa:Isop_3166"/>
<reference evidence="2 3" key="2">
    <citation type="journal article" date="2011" name="Stand. Genomic Sci.">
        <title>Complete genome sequence of Isosphaera pallida type strain (IS1B).</title>
        <authorList>
            <consortium name="US DOE Joint Genome Institute (JGI-PGF)"/>
            <person name="Goker M."/>
            <person name="Cleland D."/>
            <person name="Saunders E."/>
            <person name="Lapidus A."/>
            <person name="Nolan M."/>
            <person name="Lucas S."/>
            <person name="Hammon N."/>
            <person name="Deshpande S."/>
            <person name="Cheng J.F."/>
            <person name="Tapia R."/>
            <person name="Han C."/>
            <person name="Goodwin L."/>
            <person name="Pitluck S."/>
            <person name="Liolios K."/>
            <person name="Pagani I."/>
            <person name="Ivanova N."/>
            <person name="Mavromatis K."/>
            <person name="Pati A."/>
            <person name="Chen A."/>
            <person name="Palaniappan K."/>
            <person name="Land M."/>
            <person name="Hauser L."/>
            <person name="Chang Y.J."/>
            <person name="Jeffries C.D."/>
            <person name="Detter J.C."/>
            <person name="Beck B."/>
            <person name="Woyke T."/>
            <person name="Bristow J."/>
            <person name="Eisen J.A."/>
            <person name="Markowitz V."/>
            <person name="Hugenholtz P."/>
            <person name="Kyrpides N.C."/>
            <person name="Klenk H.P."/>
        </authorList>
    </citation>
    <scope>NUCLEOTIDE SEQUENCE [LARGE SCALE GENOMIC DNA]</scope>
    <source>
        <strain evidence="3">ATCC 43644 / DSM 9630 / IS1B</strain>
    </source>
</reference>
<proteinExistence type="predicted"/>
<dbReference type="AlphaFoldDB" id="E8R400"/>
<feature type="region of interest" description="Disordered" evidence="1">
    <location>
        <begin position="1"/>
        <end position="34"/>
    </location>
</feature>
<dbReference type="STRING" id="575540.Isop_3166"/>
<dbReference type="EMBL" id="CP002353">
    <property type="protein sequence ID" value="ADV63730.1"/>
    <property type="molecule type" value="Genomic_DNA"/>
</dbReference>
<dbReference type="Proteomes" id="UP000008631">
    <property type="component" value="Chromosome"/>
</dbReference>
<dbReference type="InParanoid" id="E8R400"/>
<evidence type="ECO:0000256" key="1">
    <source>
        <dbReference type="SAM" id="MobiDB-lite"/>
    </source>
</evidence>
<dbReference type="HOGENOM" id="CLU_3026185_0_0_0"/>
<evidence type="ECO:0000313" key="2">
    <source>
        <dbReference type="EMBL" id="ADV63730.1"/>
    </source>
</evidence>
<accession>E8R400</accession>
<protein>
    <submittedName>
        <fullName evidence="2">Uncharacterized protein</fullName>
    </submittedName>
</protein>
<reference key="1">
    <citation type="submission" date="2010-11" db="EMBL/GenBank/DDBJ databases">
        <title>The complete sequence of chromosome of Isophaera pallida ATCC 43644.</title>
        <authorList>
            <consortium name="US DOE Joint Genome Institute (JGI-PGF)"/>
            <person name="Lucas S."/>
            <person name="Copeland A."/>
            <person name="Lapidus A."/>
            <person name="Bruce D."/>
            <person name="Goodwin L."/>
            <person name="Pitluck S."/>
            <person name="Kyrpides N."/>
            <person name="Mavromatis K."/>
            <person name="Pagani I."/>
            <person name="Ivanova N."/>
            <person name="Saunders E."/>
            <person name="Brettin T."/>
            <person name="Detter J.C."/>
            <person name="Han C."/>
            <person name="Tapia R."/>
            <person name="Land M."/>
            <person name="Hauser L."/>
            <person name="Markowitz V."/>
            <person name="Cheng J.-F."/>
            <person name="Hugenholtz P."/>
            <person name="Woyke T."/>
            <person name="Wu D."/>
            <person name="Eisen J.A."/>
        </authorList>
    </citation>
    <scope>NUCLEOTIDE SEQUENCE</scope>
    <source>
        <strain>ATCC 43644</strain>
    </source>
</reference>
<keyword evidence="3" id="KW-1185">Reference proteome</keyword>
<gene>
    <name evidence="2" type="ordered locus">Isop_3166</name>
</gene>
<organism evidence="2 3">
    <name type="scientific">Isosphaera pallida (strain ATCC 43644 / DSM 9630 / IS1B)</name>
    <dbReference type="NCBI Taxonomy" id="575540"/>
    <lineage>
        <taxon>Bacteria</taxon>
        <taxon>Pseudomonadati</taxon>
        <taxon>Planctomycetota</taxon>
        <taxon>Planctomycetia</taxon>
        <taxon>Isosphaerales</taxon>
        <taxon>Isosphaeraceae</taxon>
        <taxon>Isosphaera</taxon>
    </lineage>
</organism>